<organism evidence="3 4">
    <name type="scientific">Polarella glacialis</name>
    <name type="common">Dinoflagellate</name>
    <dbReference type="NCBI Taxonomy" id="89957"/>
    <lineage>
        <taxon>Eukaryota</taxon>
        <taxon>Sar</taxon>
        <taxon>Alveolata</taxon>
        <taxon>Dinophyceae</taxon>
        <taxon>Suessiales</taxon>
        <taxon>Suessiaceae</taxon>
        <taxon>Polarella</taxon>
    </lineage>
</organism>
<dbReference type="Proteomes" id="UP000654075">
    <property type="component" value="Unassembled WGS sequence"/>
</dbReference>
<keyword evidence="1" id="KW-0472">Membrane</keyword>
<accession>A0A813HSN7</accession>
<feature type="transmembrane region" description="Helical" evidence="1">
    <location>
        <begin position="229"/>
        <end position="249"/>
    </location>
</feature>
<feature type="transmembrane region" description="Helical" evidence="1">
    <location>
        <begin position="12"/>
        <end position="32"/>
    </location>
</feature>
<sequence length="322" mass="36089">MSQRCRLMLLKYKRTICWAGFMFPWLLEVYVHLRCGIGNHVFDREDSKEIKFITLTELVCRTCLVVVLAGMLWDFSRAALHCQIGKCIRVTYVGGSASPYRTLVPAIALSLWTLGVGIWGVIVGDHGLPLWAEIYCHFADVFCHAIIVSALLGICVDFSAAAVGHRLTSFLTHFLLCTDTIEAHGVTGLGGFDAHHPRAVDELSFAHTSRDQEQCHAQHRLACSALRAVYIWAVFLVTLWAYILDSFFVAPLWMRTLLDFLGRLCWTGISWWITVAVLTSGTGMTGIVATVSLSHLGLRTFDMERTHDIEQLVLSELEREVS</sequence>
<proteinExistence type="predicted"/>
<feature type="transmembrane region" description="Helical" evidence="1">
    <location>
        <begin position="142"/>
        <end position="163"/>
    </location>
</feature>
<feature type="transmembrane region" description="Helical" evidence="1">
    <location>
        <begin position="103"/>
        <end position="122"/>
    </location>
</feature>
<dbReference type="EMBL" id="CAJNNW010001846">
    <property type="protein sequence ID" value="CAE8641371.1"/>
    <property type="molecule type" value="Genomic_DNA"/>
</dbReference>
<keyword evidence="1" id="KW-1133">Transmembrane helix</keyword>
<evidence type="ECO:0000313" key="2">
    <source>
        <dbReference type="EMBL" id="CAE8590414.1"/>
    </source>
</evidence>
<evidence type="ECO:0000313" key="3">
    <source>
        <dbReference type="EMBL" id="CAE8641371.1"/>
    </source>
</evidence>
<dbReference type="OrthoDB" id="407427at2759"/>
<dbReference type="AlphaFoldDB" id="A0A813HSN7"/>
<reference evidence="3" key="1">
    <citation type="submission" date="2021-02" db="EMBL/GenBank/DDBJ databases">
        <authorList>
            <person name="Dougan E. K."/>
            <person name="Rhodes N."/>
            <person name="Thang M."/>
            <person name="Chan C."/>
        </authorList>
    </citation>
    <scope>NUCLEOTIDE SEQUENCE</scope>
</reference>
<gene>
    <name evidence="2" type="ORF">PGLA1383_LOCUS9136</name>
    <name evidence="3" type="ORF">PGLA2088_LOCUS2305</name>
</gene>
<comment type="caution">
    <text evidence="3">The sequence shown here is derived from an EMBL/GenBank/DDBJ whole genome shotgun (WGS) entry which is preliminary data.</text>
</comment>
<evidence type="ECO:0000313" key="4">
    <source>
        <dbReference type="Proteomes" id="UP000626109"/>
    </source>
</evidence>
<feature type="transmembrane region" description="Helical" evidence="1">
    <location>
        <begin position="269"/>
        <end position="293"/>
    </location>
</feature>
<keyword evidence="5" id="KW-1185">Reference proteome</keyword>
<evidence type="ECO:0000313" key="5">
    <source>
        <dbReference type="Proteomes" id="UP000654075"/>
    </source>
</evidence>
<protein>
    <submittedName>
        <fullName evidence="3">Uncharacterized protein</fullName>
    </submittedName>
</protein>
<name>A0A813HSN7_POLGL</name>
<feature type="transmembrane region" description="Helical" evidence="1">
    <location>
        <begin position="52"/>
        <end position="73"/>
    </location>
</feature>
<dbReference type="Proteomes" id="UP000626109">
    <property type="component" value="Unassembled WGS sequence"/>
</dbReference>
<dbReference type="EMBL" id="CAJNNV010004253">
    <property type="protein sequence ID" value="CAE8590414.1"/>
    <property type="molecule type" value="Genomic_DNA"/>
</dbReference>
<keyword evidence="1" id="KW-0812">Transmembrane</keyword>
<evidence type="ECO:0000256" key="1">
    <source>
        <dbReference type="SAM" id="Phobius"/>
    </source>
</evidence>